<evidence type="ECO:0000256" key="1">
    <source>
        <dbReference type="ARBA" id="ARBA00006432"/>
    </source>
</evidence>
<evidence type="ECO:0000259" key="5">
    <source>
        <dbReference type="Pfam" id="PF00501"/>
    </source>
</evidence>
<evidence type="ECO:0000256" key="2">
    <source>
        <dbReference type="ARBA" id="ARBA00022598"/>
    </source>
</evidence>
<proteinExistence type="inferred from homology"/>
<dbReference type="GO" id="GO:0071766">
    <property type="term" value="P:Actinobacterium-type cell wall biogenesis"/>
    <property type="evidence" value="ECO:0007669"/>
    <property type="project" value="UniProtKB-ARBA"/>
</dbReference>
<dbReference type="CDD" id="cd05931">
    <property type="entry name" value="FAAL"/>
    <property type="match status" value="1"/>
</dbReference>
<dbReference type="GO" id="GO:0005886">
    <property type="term" value="C:plasma membrane"/>
    <property type="evidence" value="ECO:0007669"/>
    <property type="project" value="TreeGrafter"/>
</dbReference>
<dbReference type="InterPro" id="IPR000873">
    <property type="entry name" value="AMP-dep_synth/lig_dom"/>
</dbReference>
<dbReference type="Proteomes" id="UP000037151">
    <property type="component" value="Unassembled WGS sequence"/>
</dbReference>
<keyword evidence="3" id="KW-0276">Fatty acid metabolism</keyword>
<feature type="domain" description="AMP-dependent synthetase/ligase" evidence="5">
    <location>
        <begin position="9"/>
        <end position="407"/>
    </location>
</feature>
<dbReference type="PANTHER" id="PTHR22754:SF32">
    <property type="entry name" value="DISCO-INTERACTING PROTEIN 2"/>
    <property type="match status" value="1"/>
</dbReference>
<dbReference type="GO" id="GO:0006633">
    <property type="term" value="P:fatty acid biosynthetic process"/>
    <property type="evidence" value="ECO:0007669"/>
    <property type="project" value="TreeGrafter"/>
</dbReference>
<dbReference type="Gene3D" id="3.30.300.30">
    <property type="match status" value="1"/>
</dbReference>
<evidence type="ECO:0000256" key="3">
    <source>
        <dbReference type="ARBA" id="ARBA00022832"/>
    </source>
</evidence>
<dbReference type="InterPro" id="IPR020845">
    <property type="entry name" value="AMP-binding_CS"/>
</dbReference>
<dbReference type="PANTHER" id="PTHR22754">
    <property type="entry name" value="DISCO-INTERACTING PROTEIN 2 DIP2 -RELATED"/>
    <property type="match status" value="1"/>
</dbReference>
<dbReference type="InterPro" id="IPR042099">
    <property type="entry name" value="ANL_N_sf"/>
</dbReference>
<comment type="similarity">
    <text evidence="1">Belongs to the ATP-dependent AMP-binding enzyme family.</text>
</comment>
<gene>
    <name evidence="6" type="ORF">IQ63_34200</name>
</gene>
<organism evidence="6 7">
    <name type="scientific">Streptomyces acidiscabies</name>
    <dbReference type="NCBI Taxonomy" id="42234"/>
    <lineage>
        <taxon>Bacteria</taxon>
        <taxon>Bacillati</taxon>
        <taxon>Actinomycetota</taxon>
        <taxon>Actinomycetes</taxon>
        <taxon>Kitasatosporales</taxon>
        <taxon>Streptomycetaceae</taxon>
        <taxon>Streptomyces</taxon>
    </lineage>
</organism>
<accession>A0A0L0JRI5</accession>
<comment type="caution">
    <text evidence="6">The sequence shown here is derived from an EMBL/GenBank/DDBJ whole genome shotgun (WGS) entry which is preliminary data.</text>
</comment>
<keyword evidence="4" id="KW-0443">Lipid metabolism</keyword>
<dbReference type="SUPFAM" id="SSF56801">
    <property type="entry name" value="Acetyl-CoA synthetase-like"/>
    <property type="match status" value="1"/>
</dbReference>
<dbReference type="PROSITE" id="PS00455">
    <property type="entry name" value="AMP_BINDING"/>
    <property type="match status" value="1"/>
</dbReference>
<dbReference type="OrthoDB" id="3671040at2"/>
<dbReference type="PATRIC" id="fig|42234.21.peg.7050"/>
<sequence length="588" mass="63492">MQELLTSLRERASRDPQETAAFFVSGSTEFDISNRSYAELDQHSRRIASWLQERFSPGDRALLAYSPGLEFVTAFFGCVYAGLIAVPAPVPARSGHQHRRLAAIARDAGVRVVLTQEEDHRTLEKWSAEAGLPGLLVHTTDTTGAGDGDPSAWREPAVTPDATALLQYTSGSTGDPKGVMVSHRNLTLNGERIAGALGLDSRARYGGWIPLYHDMGLIGVMLPGILLGRGYVQLDSLSFLRNPFQWLRMMDELDVSMTASPDFGYDICVRRVTDEQLATLDLSRLRAAVNGSEPVRSLTLDRFQERFGPAGFRAEAMVPMYGLAEATLMASGTGGRVPPRTPVGVPALERGLLAPAGEGEEARTLTGCGTDSGSEAVIVDPDTHEVLPEGRIGEIWLSGPCVAQGYWQSEAATTAAFRARTADGAGPHLRTGDLGGWLDGDLYVTGRRKDVLVVHGRNLYPHDIEDELRDRHEELDGLLGAVFMVGGADGIDTDPVVVVVQETRRQPDSEALAPLAATLKQFVAREFGVPVGAVALVRPRSVRRTTSGKIQRAAMRELYVTGRLGPVLLSEDPLLTAALAGLRQEEAR</sequence>
<protein>
    <submittedName>
        <fullName evidence="6">Peptide synthetase</fullName>
    </submittedName>
</protein>
<dbReference type="InterPro" id="IPR040097">
    <property type="entry name" value="FAAL/FAAC"/>
</dbReference>
<evidence type="ECO:0000256" key="4">
    <source>
        <dbReference type="ARBA" id="ARBA00023098"/>
    </source>
</evidence>
<dbReference type="GO" id="GO:0016874">
    <property type="term" value="F:ligase activity"/>
    <property type="evidence" value="ECO:0007669"/>
    <property type="project" value="UniProtKB-KW"/>
</dbReference>
<name>A0A0L0JRI5_9ACTN</name>
<dbReference type="FunFam" id="3.40.50.12780:FF:000013">
    <property type="entry name" value="Long-chain-fatty-acid--AMP ligase FadD32"/>
    <property type="match status" value="1"/>
</dbReference>
<keyword evidence="2" id="KW-0436">Ligase</keyword>
<evidence type="ECO:0000313" key="7">
    <source>
        <dbReference type="Proteomes" id="UP000037151"/>
    </source>
</evidence>
<dbReference type="Gene3D" id="3.40.50.12780">
    <property type="entry name" value="N-terminal domain of ligase-like"/>
    <property type="match status" value="1"/>
</dbReference>
<dbReference type="GO" id="GO:0070566">
    <property type="term" value="F:adenylyltransferase activity"/>
    <property type="evidence" value="ECO:0007669"/>
    <property type="project" value="TreeGrafter"/>
</dbReference>
<reference evidence="7" key="1">
    <citation type="submission" date="2014-07" db="EMBL/GenBank/DDBJ databases">
        <title>Genome sequencing of plant-pathogenic Streptomyces species.</title>
        <authorList>
            <person name="Harrison J."/>
            <person name="Sapp M."/>
            <person name="Thwaites R."/>
            <person name="Studholme D.J."/>
        </authorList>
    </citation>
    <scope>NUCLEOTIDE SEQUENCE [LARGE SCALE GENOMIC DNA]</scope>
    <source>
        <strain evidence="7">NCPPB 4445</strain>
    </source>
</reference>
<dbReference type="InterPro" id="IPR045851">
    <property type="entry name" value="AMP-bd_C_sf"/>
</dbReference>
<evidence type="ECO:0000313" key="6">
    <source>
        <dbReference type="EMBL" id="KND28050.1"/>
    </source>
</evidence>
<dbReference type="Pfam" id="PF00501">
    <property type="entry name" value="AMP-binding"/>
    <property type="match status" value="1"/>
</dbReference>
<dbReference type="EMBL" id="JPPY01000192">
    <property type="protein sequence ID" value="KND28050.1"/>
    <property type="molecule type" value="Genomic_DNA"/>
</dbReference>
<dbReference type="AlphaFoldDB" id="A0A0L0JRI5"/>